<feature type="transmembrane region" description="Helical" evidence="2">
    <location>
        <begin position="148"/>
        <end position="171"/>
    </location>
</feature>
<dbReference type="PANTHER" id="PTHR13219">
    <property type="entry name" value="TRANSMEMBRANE PROTEIN 94"/>
    <property type="match status" value="1"/>
</dbReference>
<reference evidence="6" key="1">
    <citation type="submission" date="2016-06" db="UniProtKB">
        <authorList>
            <consortium name="WormBaseParasite"/>
        </authorList>
    </citation>
    <scope>IDENTIFICATION</scope>
</reference>
<gene>
    <name evidence="4" type="ORF">ECPE_LOCUS8126</name>
</gene>
<evidence type="ECO:0000259" key="3">
    <source>
        <dbReference type="Pfam" id="PF00122"/>
    </source>
</evidence>
<organism evidence="6">
    <name type="scientific">Echinostoma caproni</name>
    <dbReference type="NCBI Taxonomy" id="27848"/>
    <lineage>
        <taxon>Eukaryota</taxon>
        <taxon>Metazoa</taxon>
        <taxon>Spiralia</taxon>
        <taxon>Lophotrochozoa</taxon>
        <taxon>Platyhelminthes</taxon>
        <taxon>Trematoda</taxon>
        <taxon>Digenea</taxon>
        <taxon>Plagiorchiida</taxon>
        <taxon>Echinostomata</taxon>
        <taxon>Echinostomatoidea</taxon>
        <taxon>Echinostomatidae</taxon>
        <taxon>Echinostoma</taxon>
    </lineage>
</organism>
<dbReference type="Proteomes" id="UP000272942">
    <property type="component" value="Unassembled WGS sequence"/>
</dbReference>
<protein>
    <submittedName>
        <fullName evidence="6">Transmembrane protein</fullName>
    </submittedName>
</protein>
<name>A0A183AME1_9TREM</name>
<sequence length="848" mass="94573">MVIRDGRIMQVPVLLLVHGDVVLLKQGQRINFDCRVHSFSRDTEELKSGSVYSRKPVPHISIDETCVRQDHLEELVEAVVLRAPVTEFLSPPYASNAADRAQPAFNQFVSLLTTLSDFAWMCVIVLLIVTFSIQLVSKSFEVVSHPLAAWILMVVAKFTFFSSGFTFCLFWRIAMVYALARCCTVRFKSGDHAVDVEHDSDKCISSRPATTIGDGQRKLGFRPWNDLSQWITRSRQKCSEVSYTASKTDVPQTSPMHSHRGRLESMCSELDEHDLVADGRKGSIVPVILNLRMDALWPHLPQFEKPRWVHYLSSLKPIGLALLLNNAHSLSKPRRRFLNHLASLRPGSDTMVTTCHCDPLLSCQCYLARGIGFTAGATRGFICCGSLGAYLFGSQLNWNRQLHSPNEDRSMNSASQTHAALSEKITPANLCNSCIVEHSFSAAFTTPTGHGNYQLMTQATGGMLANLCSDVWDGRDVSPLSLPERAALLDFYHRNASAAYCVGFAYAPLLGHLPSPWGHNNGTLDAYNEDPIVLQLPKWKPTDWTEENHSTFGLHDHRNPTRLSRPASARLPDTVPLPTGLTPWHPSWSEASYTQSAFATPRTPNPTTGTPITSAMHQTLLWGCRTMENRSVSLFKSKFALPHRLNHRAKPLGTLPRSSSSGFFPASLESKHTELHQMLSVHPIVDQTKSSQTQADGEAWQTLIDNQIFLGLISMQYHALPDVVDAIKQLDQACIRFVHFSRENELRSRVFAERLGLEYGWNCHISLANRSEQRGSDSTHLPQTGPNPPENIDPVRMQIPLIWYGKSRCQANHEIMSSEFSPLASPPVLAALWTSEAYPATLMLGLHS</sequence>
<evidence type="ECO:0000313" key="5">
    <source>
        <dbReference type="Proteomes" id="UP000272942"/>
    </source>
</evidence>
<dbReference type="EMBL" id="UZAN01045545">
    <property type="protein sequence ID" value="VDP82814.1"/>
    <property type="molecule type" value="Genomic_DNA"/>
</dbReference>
<dbReference type="SUPFAM" id="SSF81653">
    <property type="entry name" value="Calcium ATPase, transduction domain A"/>
    <property type="match status" value="1"/>
</dbReference>
<feature type="compositionally biased region" description="Basic and acidic residues" evidence="1">
    <location>
        <begin position="550"/>
        <end position="559"/>
    </location>
</feature>
<dbReference type="WBParaSite" id="ECPE_0000814801-mRNA-1">
    <property type="protein sequence ID" value="ECPE_0000814801-mRNA-1"/>
    <property type="gene ID" value="ECPE_0000814801"/>
</dbReference>
<dbReference type="AlphaFoldDB" id="A0A183AME1"/>
<evidence type="ECO:0000313" key="4">
    <source>
        <dbReference type="EMBL" id="VDP82814.1"/>
    </source>
</evidence>
<dbReference type="Gene3D" id="2.70.150.10">
    <property type="entry name" value="Calcium-transporting ATPase, cytoplasmic transduction domain A"/>
    <property type="match status" value="1"/>
</dbReference>
<keyword evidence="5" id="KW-1185">Reference proteome</keyword>
<feature type="region of interest" description="Disordered" evidence="1">
    <location>
        <begin position="772"/>
        <end position="794"/>
    </location>
</feature>
<keyword evidence="2" id="KW-0812">Transmembrane</keyword>
<dbReference type="InterPro" id="IPR008250">
    <property type="entry name" value="ATPase_P-typ_transduc_dom_A_sf"/>
</dbReference>
<dbReference type="InterPro" id="IPR039720">
    <property type="entry name" value="TMEM94"/>
</dbReference>
<keyword evidence="2" id="KW-1133">Transmembrane helix</keyword>
<reference evidence="4 5" key="2">
    <citation type="submission" date="2018-11" db="EMBL/GenBank/DDBJ databases">
        <authorList>
            <consortium name="Pathogen Informatics"/>
        </authorList>
    </citation>
    <scope>NUCLEOTIDE SEQUENCE [LARGE SCALE GENOMIC DNA]</scope>
    <source>
        <strain evidence="4 5">Egypt</strain>
    </source>
</reference>
<keyword evidence="2" id="KW-0472">Membrane</keyword>
<evidence type="ECO:0000256" key="2">
    <source>
        <dbReference type="SAM" id="Phobius"/>
    </source>
</evidence>
<accession>A0A183AME1</accession>
<dbReference type="Pfam" id="PF00122">
    <property type="entry name" value="E1-E2_ATPase"/>
    <property type="match status" value="1"/>
</dbReference>
<feature type="domain" description="P-type ATPase A" evidence="3">
    <location>
        <begin position="2"/>
        <end position="38"/>
    </location>
</feature>
<dbReference type="OrthoDB" id="5568754at2759"/>
<dbReference type="InterPro" id="IPR059000">
    <property type="entry name" value="ATPase_P-type_domA"/>
</dbReference>
<feature type="transmembrane region" description="Helical" evidence="2">
    <location>
        <begin position="118"/>
        <end position="136"/>
    </location>
</feature>
<evidence type="ECO:0000313" key="6">
    <source>
        <dbReference type="WBParaSite" id="ECPE_0000814801-mRNA-1"/>
    </source>
</evidence>
<evidence type="ECO:0000256" key="1">
    <source>
        <dbReference type="SAM" id="MobiDB-lite"/>
    </source>
</evidence>
<proteinExistence type="predicted"/>
<dbReference type="PANTHER" id="PTHR13219:SF6">
    <property type="entry name" value="TRANSMEMBRANE PROTEIN 94"/>
    <property type="match status" value="1"/>
</dbReference>
<feature type="region of interest" description="Disordered" evidence="1">
    <location>
        <begin position="550"/>
        <end position="571"/>
    </location>
</feature>